<name>A0ABW0ZIH8_9ACTN</name>
<dbReference type="RefSeq" id="WP_136431920.1">
    <property type="nucleotide sequence ID" value="NZ_JBHSNS010000007.1"/>
</dbReference>
<organism evidence="1 2">
    <name type="scientific">Nocardioides vastitatis</name>
    <dbReference type="NCBI Taxonomy" id="2568655"/>
    <lineage>
        <taxon>Bacteria</taxon>
        <taxon>Bacillati</taxon>
        <taxon>Actinomycetota</taxon>
        <taxon>Actinomycetes</taxon>
        <taxon>Propionibacteriales</taxon>
        <taxon>Nocardioidaceae</taxon>
        <taxon>Nocardioides</taxon>
    </lineage>
</organism>
<evidence type="ECO:0000313" key="2">
    <source>
        <dbReference type="Proteomes" id="UP001596072"/>
    </source>
</evidence>
<protein>
    <submittedName>
        <fullName evidence="1">Uncharacterized protein</fullName>
    </submittedName>
</protein>
<keyword evidence="2" id="KW-1185">Reference proteome</keyword>
<evidence type="ECO:0000313" key="1">
    <source>
        <dbReference type="EMBL" id="MFC5730142.1"/>
    </source>
</evidence>
<sequence>MIVEARVVGRPRDIEDRSVGIEPGDHPLRAVIEALVAEELDAFAERQREQSLLRILTPADLARGVDSGRYSSEPRAAQAAPPLSVAVARAVEAFEDGLYFVFVDDQQVESLAATVTVGPQTRLRVVRLVALAGG</sequence>
<gene>
    <name evidence="1" type="ORF">ACFPQB_14565</name>
</gene>
<dbReference type="EMBL" id="JBHSNS010000007">
    <property type="protein sequence ID" value="MFC5730142.1"/>
    <property type="molecule type" value="Genomic_DNA"/>
</dbReference>
<comment type="caution">
    <text evidence="1">The sequence shown here is derived from an EMBL/GenBank/DDBJ whole genome shotgun (WGS) entry which is preliminary data.</text>
</comment>
<proteinExistence type="predicted"/>
<reference evidence="2" key="1">
    <citation type="journal article" date="2019" name="Int. J. Syst. Evol. Microbiol.">
        <title>The Global Catalogue of Microorganisms (GCM) 10K type strain sequencing project: providing services to taxonomists for standard genome sequencing and annotation.</title>
        <authorList>
            <consortium name="The Broad Institute Genomics Platform"/>
            <consortium name="The Broad Institute Genome Sequencing Center for Infectious Disease"/>
            <person name="Wu L."/>
            <person name="Ma J."/>
        </authorList>
    </citation>
    <scope>NUCLEOTIDE SEQUENCE [LARGE SCALE GENOMIC DNA]</scope>
    <source>
        <strain evidence="2">YIM 94188</strain>
    </source>
</reference>
<accession>A0ABW0ZIH8</accession>
<dbReference type="Proteomes" id="UP001596072">
    <property type="component" value="Unassembled WGS sequence"/>
</dbReference>